<dbReference type="GO" id="GO:0005829">
    <property type="term" value="C:cytosol"/>
    <property type="evidence" value="ECO:0007669"/>
    <property type="project" value="TreeGrafter"/>
</dbReference>
<evidence type="ECO:0000256" key="1">
    <source>
        <dbReference type="ARBA" id="ARBA00008428"/>
    </source>
</evidence>
<reference evidence="13" key="1">
    <citation type="submission" date="2019-02" db="EMBL/GenBank/DDBJ databases">
        <title>A novel Candidatus Liberibacter species associated with the New Zealand native fuchsia psyllid, Ctenarytaina fuchsiae.</title>
        <authorList>
            <person name="Thompson S.M."/>
            <person name="Jorgensen N."/>
            <person name="David C."/>
            <person name="Bulman S.R."/>
            <person name="Smith G.R."/>
        </authorList>
    </citation>
    <scope>NUCLEOTIDE SEQUENCE</scope>
    <source>
        <strain evidence="13">Oxford</strain>
    </source>
</reference>
<dbReference type="Gene3D" id="1.10.860.10">
    <property type="entry name" value="DNAb Helicase, Chain A"/>
    <property type="match status" value="1"/>
</dbReference>
<evidence type="ECO:0000313" key="13">
    <source>
        <dbReference type="EMBL" id="MBL0848954.1"/>
    </source>
</evidence>
<evidence type="ECO:0000256" key="4">
    <source>
        <dbReference type="ARBA" id="ARBA00022741"/>
    </source>
</evidence>
<dbReference type="InterPro" id="IPR007694">
    <property type="entry name" value="DNA_helicase_DnaB-like_C"/>
</dbReference>
<dbReference type="PANTHER" id="PTHR30153">
    <property type="entry name" value="REPLICATIVE DNA HELICASE DNAB"/>
    <property type="match status" value="1"/>
</dbReference>
<dbReference type="PROSITE" id="PS51199">
    <property type="entry name" value="SF4_HELICASE"/>
    <property type="match status" value="1"/>
</dbReference>
<dbReference type="Proteomes" id="UP000736856">
    <property type="component" value="Unassembled WGS sequence"/>
</dbReference>
<evidence type="ECO:0000313" key="14">
    <source>
        <dbReference type="Proteomes" id="UP000736856"/>
    </source>
</evidence>
<evidence type="ECO:0000256" key="11">
    <source>
        <dbReference type="ARBA" id="ARBA00048954"/>
    </source>
</evidence>
<keyword evidence="7" id="KW-0067">ATP-binding</keyword>
<dbReference type="GO" id="GO:0005524">
    <property type="term" value="F:ATP binding"/>
    <property type="evidence" value="ECO:0007669"/>
    <property type="project" value="UniProtKB-KW"/>
</dbReference>
<comment type="caution">
    <text evidence="13">The sequence shown here is derived from an EMBL/GenBank/DDBJ whole genome shotgun (WGS) entry which is preliminary data.</text>
</comment>
<evidence type="ECO:0000256" key="5">
    <source>
        <dbReference type="ARBA" id="ARBA00022801"/>
    </source>
</evidence>
<keyword evidence="4" id="KW-0547">Nucleotide-binding</keyword>
<evidence type="ECO:0000259" key="12">
    <source>
        <dbReference type="PROSITE" id="PS51199"/>
    </source>
</evidence>
<gene>
    <name evidence="13" type="ORF">EU981_02525</name>
</gene>
<feature type="domain" description="SF4 helicase" evidence="12">
    <location>
        <begin position="186"/>
        <end position="476"/>
    </location>
</feature>
<evidence type="ECO:0000256" key="9">
    <source>
        <dbReference type="ARBA" id="ARBA00023235"/>
    </source>
</evidence>
<proteinExistence type="inferred from homology"/>
<dbReference type="Gene3D" id="3.40.50.300">
    <property type="entry name" value="P-loop containing nucleotide triphosphate hydrolases"/>
    <property type="match status" value="1"/>
</dbReference>
<dbReference type="GO" id="GO:1990077">
    <property type="term" value="C:primosome complex"/>
    <property type="evidence" value="ECO:0007669"/>
    <property type="project" value="UniProtKB-KW"/>
</dbReference>
<accession>A0A937DLV0</accession>
<dbReference type="Pfam" id="PF03796">
    <property type="entry name" value="DnaB_C"/>
    <property type="match status" value="1"/>
</dbReference>
<dbReference type="InterPro" id="IPR016136">
    <property type="entry name" value="DNA_helicase_N/primase_C"/>
</dbReference>
<dbReference type="InterPro" id="IPR027417">
    <property type="entry name" value="P-loop_NTPase"/>
</dbReference>
<dbReference type="Pfam" id="PF00772">
    <property type="entry name" value="DnaB"/>
    <property type="match status" value="1"/>
</dbReference>
<dbReference type="GO" id="GO:0043139">
    <property type="term" value="F:5'-3' DNA helicase activity"/>
    <property type="evidence" value="ECO:0007669"/>
    <property type="project" value="UniProtKB-EC"/>
</dbReference>
<comment type="catalytic activity">
    <reaction evidence="11">
        <text>ATP + H2O = ADP + phosphate + H(+)</text>
        <dbReference type="Rhea" id="RHEA:13065"/>
        <dbReference type="ChEBI" id="CHEBI:15377"/>
        <dbReference type="ChEBI" id="CHEBI:15378"/>
        <dbReference type="ChEBI" id="CHEBI:30616"/>
        <dbReference type="ChEBI" id="CHEBI:43474"/>
        <dbReference type="ChEBI" id="CHEBI:456216"/>
        <dbReference type="EC" id="5.6.2.3"/>
    </reaction>
</comment>
<keyword evidence="3" id="KW-0235">DNA replication</keyword>
<dbReference type="InterPro" id="IPR007693">
    <property type="entry name" value="DNA_helicase_DnaB-like_N"/>
</dbReference>
<dbReference type="AlphaFoldDB" id="A0A937DLV0"/>
<organism evidence="13 14">
    <name type="scientific">Candidatus Liberibacter ctenarytainae</name>
    <dbReference type="NCBI Taxonomy" id="2020335"/>
    <lineage>
        <taxon>Bacteria</taxon>
        <taxon>Pseudomonadati</taxon>
        <taxon>Pseudomonadota</taxon>
        <taxon>Alphaproteobacteria</taxon>
        <taxon>Hyphomicrobiales</taxon>
        <taxon>Rhizobiaceae</taxon>
        <taxon>Liberibacter</taxon>
    </lineage>
</organism>
<dbReference type="EMBL" id="SEOL01000004">
    <property type="protein sequence ID" value="MBL0848954.1"/>
    <property type="molecule type" value="Genomic_DNA"/>
</dbReference>
<dbReference type="GO" id="GO:0006269">
    <property type="term" value="P:DNA replication, synthesis of primer"/>
    <property type="evidence" value="ECO:0007669"/>
    <property type="project" value="UniProtKB-KW"/>
</dbReference>
<dbReference type="SUPFAM" id="SSF48024">
    <property type="entry name" value="N-terminal domain of DnaB helicase"/>
    <property type="match status" value="1"/>
</dbReference>
<keyword evidence="5" id="KW-0378">Hydrolase</keyword>
<dbReference type="SUPFAM" id="SSF52540">
    <property type="entry name" value="P-loop containing nucleoside triphosphate hydrolases"/>
    <property type="match status" value="1"/>
</dbReference>
<keyword evidence="6 13" id="KW-0347">Helicase</keyword>
<dbReference type="InterPro" id="IPR036185">
    <property type="entry name" value="DNA_heli_DnaB-like_N_sf"/>
</dbReference>
<evidence type="ECO:0000256" key="3">
    <source>
        <dbReference type="ARBA" id="ARBA00022705"/>
    </source>
</evidence>
<comment type="similarity">
    <text evidence="1">Belongs to the helicase family. DnaB subfamily.</text>
</comment>
<evidence type="ECO:0000256" key="2">
    <source>
        <dbReference type="ARBA" id="ARBA00022515"/>
    </source>
</evidence>
<keyword evidence="2" id="KW-0639">Primosome</keyword>
<dbReference type="PANTHER" id="PTHR30153:SF2">
    <property type="entry name" value="REPLICATIVE DNA HELICASE"/>
    <property type="match status" value="1"/>
</dbReference>
<evidence type="ECO:0000256" key="8">
    <source>
        <dbReference type="ARBA" id="ARBA00023125"/>
    </source>
</evidence>
<evidence type="ECO:0000256" key="7">
    <source>
        <dbReference type="ARBA" id="ARBA00022840"/>
    </source>
</evidence>
<dbReference type="EC" id="5.6.2.3" evidence="10"/>
<evidence type="ECO:0000256" key="10">
    <source>
        <dbReference type="ARBA" id="ARBA00044969"/>
    </source>
</evidence>
<dbReference type="GO" id="GO:0016787">
    <property type="term" value="F:hydrolase activity"/>
    <property type="evidence" value="ECO:0007669"/>
    <property type="project" value="UniProtKB-KW"/>
</dbReference>
<sequence length="476" mass="53416">MENIETNFFIEFEQEILGAILLGGDVQPIISFLDAKHFIEPIHSELFRAILLAQERFAMVNPFIVKRIMDADIISHFENKAKIPLSTYLTNLLTSTSSIGPEALNAARRVVEQWGRVTLSHKAKKLAADTADPRCNSIMLTRDCMQDLEDIISEVSLINHQNTSSSCTSLSTAAKTALQAAIQNNEEDIQSHPKWGLQSIDSLTGGVQGRELILIGARPSMGKTTFALSLALRMAMNSHGVAFFSLEMDREKLAARALSDLLYDTPTRIPYIDLIRGEMNQSQQQSLLKACHTLHDLPLMIDDHPSPGIVDIRIRSERMAAQAAKFGHELQVIIIDHLSLIRPSNRYQGNRTYEIAETTSTLKVMARELNVAVILLSQLNRSVENRTNKIPQLADLRDSGALEQDADTIAFLYRKAYYLAREHGGSSDDKFERRDQLERCENRMDFILAKQRNGPIESLPLFVDMPFSAIRNEQAS</sequence>
<protein>
    <recommendedName>
        <fullName evidence="10">DNA 5'-3' helicase</fullName>
        <ecNumber evidence="10">5.6.2.3</ecNumber>
    </recommendedName>
</protein>
<keyword evidence="8" id="KW-0238">DNA-binding</keyword>
<name>A0A937DLV0_9HYPH</name>
<dbReference type="GO" id="GO:0003677">
    <property type="term" value="F:DNA binding"/>
    <property type="evidence" value="ECO:0007669"/>
    <property type="project" value="UniProtKB-KW"/>
</dbReference>
<keyword evidence="9" id="KW-0413">Isomerase</keyword>
<evidence type="ECO:0000256" key="6">
    <source>
        <dbReference type="ARBA" id="ARBA00022806"/>
    </source>
</evidence>